<evidence type="ECO:0000313" key="3">
    <source>
        <dbReference type="Proteomes" id="UP000587760"/>
    </source>
</evidence>
<keyword evidence="3" id="KW-1185">Reference proteome</keyword>
<reference evidence="2 3" key="1">
    <citation type="submission" date="2020-08" db="EMBL/GenBank/DDBJ databases">
        <title>Genomic Encyclopedia of Type Strains, Phase IV (KMG-IV): sequencing the most valuable type-strain genomes for metagenomic binning, comparative biology and taxonomic classification.</title>
        <authorList>
            <person name="Goeker M."/>
        </authorList>
    </citation>
    <scope>NUCLEOTIDE SEQUENCE [LARGE SCALE GENOMIC DNA]</scope>
    <source>
        <strain evidence="2 3">DSM 2461</strain>
    </source>
</reference>
<keyword evidence="2" id="KW-0689">Ribosomal protein</keyword>
<dbReference type="SUPFAM" id="SSF55729">
    <property type="entry name" value="Acyl-CoA N-acyltransferases (Nat)"/>
    <property type="match status" value="1"/>
</dbReference>
<evidence type="ECO:0000259" key="1">
    <source>
        <dbReference type="PROSITE" id="PS51186"/>
    </source>
</evidence>
<proteinExistence type="predicted"/>
<protein>
    <submittedName>
        <fullName evidence="2">Ribosomal protein S18 acetylase RimI-like enzyme</fullName>
    </submittedName>
</protein>
<dbReference type="GO" id="GO:0005840">
    <property type="term" value="C:ribosome"/>
    <property type="evidence" value="ECO:0007669"/>
    <property type="project" value="UniProtKB-KW"/>
</dbReference>
<accession>A0A841RFV5</accession>
<name>A0A841RFV5_9SPIO</name>
<dbReference type="GO" id="GO:0008080">
    <property type="term" value="F:N-acetyltransferase activity"/>
    <property type="evidence" value="ECO:0007669"/>
    <property type="project" value="TreeGrafter"/>
</dbReference>
<dbReference type="RefSeq" id="WP_184747471.1">
    <property type="nucleotide sequence ID" value="NZ_JACHGJ010000005.1"/>
</dbReference>
<evidence type="ECO:0000313" key="2">
    <source>
        <dbReference type="EMBL" id="MBB6481232.1"/>
    </source>
</evidence>
<dbReference type="PROSITE" id="PS51186">
    <property type="entry name" value="GNAT"/>
    <property type="match status" value="1"/>
</dbReference>
<dbReference type="CDD" id="cd04301">
    <property type="entry name" value="NAT_SF"/>
    <property type="match status" value="1"/>
</dbReference>
<dbReference type="AlphaFoldDB" id="A0A841RFV5"/>
<feature type="domain" description="N-acetyltransferase" evidence="1">
    <location>
        <begin position="6"/>
        <end position="130"/>
    </location>
</feature>
<dbReference type="InterPro" id="IPR000182">
    <property type="entry name" value="GNAT_dom"/>
</dbReference>
<dbReference type="Pfam" id="PF00583">
    <property type="entry name" value="Acetyltransf_1"/>
    <property type="match status" value="1"/>
</dbReference>
<comment type="caution">
    <text evidence="2">The sequence shown here is derived from an EMBL/GenBank/DDBJ whole genome shotgun (WGS) entry which is preliminary data.</text>
</comment>
<keyword evidence="2" id="KW-0687">Ribonucleoprotein</keyword>
<dbReference type="PANTHER" id="PTHR13355:SF23">
    <property type="entry name" value="FAMILY N-ACETYLTRANSFERASE, PUTATIVE (AFU_ORTHOLOGUE AFUA_3G00870)-RELATED"/>
    <property type="match status" value="1"/>
</dbReference>
<organism evidence="2 3">
    <name type="scientific">Spirochaeta isovalerica</name>
    <dbReference type="NCBI Taxonomy" id="150"/>
    <lineage>
        <taxon>Bacteria</taxon>
        <taxon>Pseudomonadati</taxon>
        <taxon>Spirochaetota</taxon>
        <taxon>Spirochaetia</taxon>
        <taxon>Spirochaetales</taxon>
        <taxon>Spirochaetaceae</taxon>
        <taxon>Spirochaeta</taxon>
    </lineage>
</organism>
<dbReference type="InterPro" id="IPR039143">
    <property type="entry name" value="GNPNAT1-like"/>
</dbReference>
<dbReference type="EMBL" id="JACHGJ010000005">
    <property type="protein sequence ID" value="MBB6481232.1"/>
    <property type="molecule type" value="Genomic_DNA"/>
</dbReference>
<dbReference type="Proteomes" id="UP000587760">
    <property type="component" value="Unassembled WGS sequence"/>
</dbReference>
<dbReference type="PANTHER" id="PTHR13355">
    <property type="entry name" value="GLUCOSAMINE 6-PHOSPHATE N-ACETYLTRANSFERASE"/>
    <property type="match status" value="1"/>
</dbReference>
<sequence length="130" mass="15307">MIYYTDDATPFSEDDFQGFFDGWPDPPSPETLLYILKNREHSLLAVDDRKRRIVGFIYAISDNKLFAYIPMLEVLPEYRMQGVGTQLLERLTEKMKDMYSIDLCCDDKLVHFYERSGFLKVNGMLKRNCK</sequence>
<gene>
    <name evidence="2" type="ORF">HNR50_002905</name>
</gene>
<dbReference type="Gene3D" id="3.40.630.30">
    <property type="match status" value="1"/>
</dbReference>
<dbReference type="InterPro" id="IPR016181">
    <property type="entry name" value="Acyl_CoA_acyltransferase"/>
</dbReference>